<keyword evidence="2" id="KW-1185">Reference proteome</keyword>
<dbReference type="Proteomes" id="UP000789860">
    <property type="component" value="Unassembled WGS sequence"/>
</dbReference>
<dbReference type="EMBL" id="CAJVPM010020830">
    <property type="protein sequence ID" value="CAG8636974.1"/>
    <property type="molecule type" value="Genomic_DNA"/>
</dbReference>
<comment type="caution">
    <text evidence="1">The sequence shown here is derived from an EMBL/GenBank/DDBJ whole genome shotgun (WGS) entry which is preliminary data.</text>
</comment>
<organism evidence="1 2">
    <name type="scientific">Scutellospora calospora</name>
    <dbReference type="NCBI Taxonomy" id="85575"/>
    <lineage>
        <taxon>Eukaryota</taxon>
        <taxon>Fungi</taxon>
        <taxon>Fungi incertae sedis</taxon>
        <taxon>Mucoromycota</taxon>
        <taxon>Glomeromycotina</taxon>
        <taxon>Glomeromycetes</taxon>
        <taxon>Diversisporales</taxon>
        <taxon>Gigasporaceae</taxon>
        <taxon>Scutellospora</taxon>
    </lineage>
</organism>
<feature type="non-terminal residue" evidence="1">
    <location>
        <position position="1"/>
    </location>
</feature>
<gene>
    <name evidence="1" type="ORF">SCALOS_LOCUS8176</name>
</gene>
<proteinExistence type="predicted"/>
<reference evidence="1" key="1">
    <citation type="submission" date="2021-06" db="EMBL/GenBank/DDBJ databases">
        <authorList>
            <person name="Kallberg Y."/>
            <person name="Tangrot J."/>
            <person name="Rosling A."/>
        </authorList>
    </citation>
    <scope>NUCLEOTIDE SEQUENCE</scope>
    <source>
        <strain evidence="1">AU212A</strain>
    </source>
</reference>
<accession>A0ACA9N623</accession>
<evidence type="ECO:0000313" key="2">
    <source>
        <dbReference type="Proteomes" id="UP000789860"/>
    </source>
</evidence>
<evidence type="ECO:0000313" key="1">
    <source>
        <dbReference type="EMBL" id="CAG8636974.1"/>
    </source>
</evidence>
<feature type="non-terminal residue" evidence="1">
    <location>
        <position position="84"/>
    </location>
</feature>
<protein>
    <submittedName>
        <fullName evidence="1">6365_t:CDS:1</fullName>
    </submittedName>
</protein>
<sequence length="84" mass="9083">ITLQLTDEDTIILTKYDEINKSPSDIYTMTTMEYPNITLPEMPKIQFPSLEPIFEKIGFGAAGIIKGGFAAICQSIGALGDAGL</sequence>
<name>A0ACA9N623_9GLOM</name>